<evidence type="ECO:0000313" key="8">
    <source>
        <dbReference type="Proteomes" id="UP000192257"/>
    </source>
</evidence>
<comment type="similarity">
    <text evidence="2">Belongs to the GMC oxidoreductase family.</text>
</comment>
<reference evidence="7 8" key="1">
    <citation type="submission" date="2017-03" db="EMBL/GenBank/DDBJ databases">
        <title>An alternative strategy for trypanosome survival in the mammalian bloodstream revealed through genome and transcriptome analysis of the ubiquitous bovine parasite Trypanosoma (Megatrypanum) theileri.</title>
        <authorList>
            <person name="Kelly S."/>
            <person name="Ivens A."/>
            <person name="Mott A."/>
            <person name="O'Neill E."/>
            <person name="Emms D."/>
            <person name="Macleod O."/>
            <person name="Voorheis P."/>
            <person name="Matthews J."/>
            <person name="Matthews K."/>
            <person name="Carrington M."/>
        </authorList>
    </citation>
    <scope>NUCLEOTIDE SEQUENCE [LARGE SCALE GENOMIC DNA]</scope>
    <source>
        <strain evidence="7">Edinburgh</strain>
    </source>
</reference>
<dbReference type="EMBL" id="NBCO01000006">
    <property type="protein sequence ID" value="ORC91477.1"/>
    <property type="molecule type" value="Genomic_DNA"/>
</dbReference>
<protein>
    <submittedName>
        <fullName evidence="7">Oxidoreductase</fullName>
    </submittedName>
</protein>
<evidence type="ECO:0000256" key="1">
    <source>
        <dbReference type="ARBA" id="ARBA00001974"/>
    </source>
</evidence>
<dbReference type="Proteomes" id="UP000192257">
    <property type="component" value="Unassembled WGS sequence"/>
</dbReference>
<keyword evidence="5" id="KW-0732">Signal</keyword>
<evidence type="ECO:0000313" key="7">
    <source>
        <dbReference type="EMBL" id="ORC91477.1"/>
    </source>
</evidence>
<dbReference type="GeneID" id="39983299"/>
<feature type="signal peptide" evidence="5">
    <location>
        <begin position="1"/>
        <end position="21"/>
    </location>
</feature>
<feature type="domain" description="Glucose-methanol-choline oxidoreductase N-terminal" evidence="6">
    <location>
        <begin position="262"/>
        <end position="276"/>
    </location>
</feature>
<name>A0A1X0P3I2_9TRYP</name>
<dbReference type="STRING" id="67003.A0A1X0P3I2"/>
<keyword evidence="3" id="KW-0285">Flavoprotein</keyword>
<gene>
    <name evidence="7" type="ORF">TM35_000064820</name>
</gene>
<organism evidence="7 8">
    <name type="scientific">Trypanosoma theileri</name>
    <dbReference type="NCBI Taxonomy" id="67003"/>
    <lineage>
        <taxon>Eukaryota</taxon>
        <taxon>Discoba</taxon>
        <taxon>Euglenozoa</taxon>
        <taxon>Kinetoplastea</taxon>
        <taxon>Metakinetoplastina</taxon>
        <taxon>Trypanosomatida</taxon>
        <taxon>Trypanosomatidae</taxon>
        <taxon>Trypanosoma</taxon>
    </lineage>
</organism>
<dbReference type="PROSITE" id="PS51257">
    <property type="entry name" value="PROKAR_LIPOPROTEIN"/>
    <property type="match status" value="1"/>
</dbReference>
<comment type="caution">
    <text evidence="7">The sequence shown here is derived from an EMBL/GenBank/DDBJ whole genome shotgun (WGS) entry which is preliminary data.</text>
</comment>
<evidence type="ECO:0000256" key="4">
    <source>
        <dbReference type="ARBA" id="ARBA00022827"/>
    </source>
</evidence>
<dbReference type="PIRSF" id="PIRSF000137">
    <property type="entry name" value="Alcohol_oxidase"/>
    <property type="match status" value="1"/>
</dbReference>
<evidence type="ECO:0000256" key="3">
    <source>
        <dbReference type="ARBA" id="ARBA00022630"/>
    </source>
</evidence>
<dbReference type="GO" id="GO:0050660">
    <property type="term" value="F:flavin adenine dinucleotide binding"/>
    <property type="evidence" value="ECO:0007669"/>
    <property type="project" value="InterPro"/>
</dbReference>
<evidence type="ECO:0000259" key="6">
    <source>
        <dbReference type="PROSITE" id="PS00624"/>
    </source>
</evidence>
<dbReference type="Pfam" id="PF05199">
    <property type="entry name" value="GMC_oxred_C"/>
    <property type="match status" value="1"/>
</dbReference>
<dbReference type="Gene3D" id="3.50.50.60">
    <property type="entry name" value="FAD/NAD(P)-binding domain"/>
    <property type="match status" value="1"/>
</dbReference>
<dbReference type="PROSITE" id="PS00624">
    <property type="entry name" value="GMC_OXRED_2"/>
    <property type="match status" value="1"/>
</dbReference>
<dbReference type="PANTHER" id="PTHR11552">
    <property type="entry name" value="GLUCOSE-METHANOL-CHOLINE GMC OXIDOREDUCTASE"/>
    <property type="match status" value="1"/>
</dbReference>
<accession>A0A1X0P3I2</accession>
<dbReference type="PANTHER" id="PTHR11552:SF147">
    <property type="entry name" value="CHOLINE DEHYDROGENASE, MITOCHONDRIAL"/>
    <property type="match status" value="1"/>
</dbReference>
<dbReference type="SUPFAM" id="SSF54373">
    <property type="entry name" value="FAD-linked reductases, C-terminal domain"/>
    <property type="match status" value="1"/>
</dbReference>
<dbReference type="InterPro" id="IPR036188">
    <property type="entry name" value="FAD/NAD-bd_sf"/>
</dbReference>
<evidence type="ECO:0000256" key="5">
    <source>
        <dbReference type="SAM" id="SignalP"/>
    </source>
</evidence>
<proteinExistence type="inferred from homology"/>
<dbReference type="RefSeq" id="XP_028885543.1">
    <property type="nucleotide sequence ID" value="XM_029023519.1"/>
</dbReference>
<dbReference type="AlphaFoldDB" id="A0A1X0P3I2"/>
<dbReference type="SUPFAM" id="SSF51905">
    <property type="entry name" value="FAD/NAD(P)-binding domain"/>
    <property type="match status" value="1"/>
</dbReference>
<sequence>MSAKGIFDVLILGAGTAGCAAARSIALKYPNASVCLVEKGTRRPPPLAMRVPLLTPMIPSLRSTREFIRTYSGVPESSLGGRQLTYVRGCGLGGSSWCNDMRYLRGTAADYEAWNDPAWSFEKLLPFFKKLERNSRGGSEFHGDNGPLAVSDAPRSNINSELNIRWFEACEALGIPETVDFNHGVADGFSAFQSHIKRGVRVDIFDALLEVDRHLFPNLTIMSGVTAHRLVFDSQQVRGVEILHKGREVEILSAPRVVICLGSLDSPALLQRSGVGAEGKVAELPNVGKNLIQSCCATIVFGIKQNTNLHSKSISGRNAKYLLRQWQEYGEERSGIFASFVEGGAFVRSTPTLQSPDLSLTFFPTPNVRWCGYIPFDGFAVRIAHHYPKSRGEVMDISASEKEKEKKGKNKNHNSLRITSGMLSNQHDVQCMDEGVRWVGSLCTAAMSMHHHDLHGIPTSPFASLGVYVRHPPRGLQTKLDTAAFLGEYAESSGNLFGTCAIGEVVDGALRVRGVDGVHVADASIVPTPTCGESSVIGAAIGSRVALFLQV</sequence>
<feature type="chain" id="PRO_5012416656" evidence="5">
    <location>
        <begin position="22"/>
        <end position="551"/>
    </location>
</feature>
<keyword evidence="4" id="KW-0274">FAD</keyword>
<dbReference type="GO" id="GO:0016614">
    <property type="term" value="F:oxidoreductase activity, acting on CH-OH group of donors"/>
    <property type="evidence" value="ECO:0007669"/>
    <property type="project" value="InterPro"/>
</dbReference>
<keyword evidence="8" id="KW-1185">Reference proteome</keyword>
<dbReference type="Gene3D" id="3.30.410.40">
    <property type="match status" value="1"/>
</dbReference>
<dbReference type="InterPro" id="IPR012132">
    <property type="entry name" value="GMC_OxRdtase"/>
</dbReference>
<dbReference type="Pfam" id="PF00732">
    <property type="entry name" value="GMC_oxred_N"/>
    <property type="match status" value="1"/>
</dbReference>
<dbReference type="OrthoDB" id="269227at2759"/>
<comment type="cofactor">
    <cofactor evidence="1">
        <name>FAD</name>
        <dbReference type="ChEBI" id="CHEBI:57692"/>
    </cofactor>
</comment>
<evidence type="ECO:0000256" key="2">
    <source>
        <dbReference type="ARBA" id="ARBA00010790"/>
    </source>
</evidence>
<dbReference type="InterPro" id="IPR007867">
    <property type="entry name" value="GMC_OxRtase_C"/>
</dbReference>
<dbReference type="VEuPathDB" id="TriTrypDB:TM35_000064820"/>
<dbReference type="InterPro" id="IPR000172">
    <property type="entry name" value="GMC_OxRdtase_N"/>
</dbReference>